<evidence type="ECO:0000313" key="3">
    <source>
        <dbReference type="Proteomes" id="UP000199302"/>
    </source>
</evidence>
<feature type="compositionally biased region" description="Basic and acidic residues" evidence="1">
    <location>
        <begin position="8"/>
        <end position="25"/>
    </location>
</feature>
<dbReference type="AlphaFoldDB" id="A0A1I6E1B5"/>
<evidence type="ECO:0000256" key="1">
    <source>
        <dbReference type="SAM" id="MobiDB-lite"/>
    </source>
</evidence>
<proteinExistence type="predicted"/>
<dbReference type="RefSeq" id="WP_092080608.1">
    <property type="nucleotide sequence ID" value="NZ_FOYI01000006.1"/>
</dbReference>
<sequence>MKTLLDTTRFHAPADGRASGGDRPKLTAKQRAIAALEKAIDKDAKAEERLEAARRKAIGEHFTAWIEEADASLIVEAFAGLEVAATKANRKRIASHPLRPEKVDAIVEKRLAEIERLKVEEAAERERERQMDGGAADAA</sequence>
<organism evidence="2 3">
    <name type="scientific">Poseidonocella sedimentorum</name>
    <dbReference type="NCBI Taxonomy" id="871652"/>
    <lineage>
        <taxon>Bacteria</taxon>
        <taxon>Pseudomonadati</taxon>
        <taxon>Pseudomonadota</taxon>
        <taxon>Alphaproteobacteria</taxon>
        <taxon>Rhodobacterales</taxon>
        <taxon>Roseobacteraceae</taxon>
        <taxon>Poseidonocella</taxon>
    </lineage>
</organism>
<keyword evidence="3" id="KW-1185">Reference proteome</keyword>
<dbReference type="OrthoDB" id="7872079at2"/>
<dbReference type="Proteomes" id="UP000199302">
    <property type="component" value="Unassembled WGS sequence"/>
</dbReference>
<protein>
    <submittedName>
        <fullName evidence="2">Uncharacterized protein</fullName>
    </submittedName>
</protein>
<gene>
    <name evidence="2" type="ORF">SAMN04515673_106217</name>
</gene>
<reference evidence="2 3" key="1">
    <citation type="submission" date="2016-10" db="EMBL/GenBank/DDBJ databases">
        <authorList>
            <person name="de Groot N.N."/>
        </authorList>
    </citation>
    <scope>NUCLEOTIDE SEQUENCE [LARGE SCALE GENOMIC DNA]</scope>
    <source>
        <strain evidence="3">KMM 9023,NRIC 0796,JCM 17311,KCTC 23692</strain>
    </source>
</reference>
<dbReference type="STRING" id="871652.SAMN04515673_106217"/>
<name>A0A1I6E1B5_9RHOB</name>
<evidence type="ECO:0000313" key="2">
    <source>
        <dbReference type="EMBL" id="SFR11540.1"/>
    </source>
</evidence>
<feature type="region of interest" description="Disordered" evidence="1">
    <location>
        <begin position="1"/>
        <end position="26"/>
    </location>
</feature>
<dbReference type="EMBL" id="FOYI01000006">
    <property type="protein sequence ID" value="SFR11540.1"/>
    <property type="molecule type" value="Genomic_DNA"/>
</dbReference>
<accession>A0A1I6E1B5</accession>